<dbReference type="CDD" id="cd00082">
    <property type="entry name" value="HisKA"/>
    <property type="match status" value="1"/>
</dbReference>
<dbReference type="Gene3D" id="1.10.287.130">
    <property type="match status" value="1"/>
</dbReference>
<dbReference type="InterPro" id="IPR036890">
    <property type="entry name" value="HATPase_C_sf"/>
</dbReference>
<dbReference type="Pfam" id="PF00512">
    <property type="entry name" value="HisKA"/>
    <property type="match status" value="1"/>
</dbReference>
<dbReference type="Gene3D" id="6.10.340.10">
    <property type="match status" value="1"/>
</dbReference>
<dbReference type="PROSITE" id="PS50885">
    <property type="entry name" value="HAMP"/>
    <property type="match status" value="1"/>
</dbReference>
<evidence type="ECO:0000259" key="16">
    <source>
        <dbReference type="PROSITE" id="PS50885"/>
    </source>
</evidence>
<evidence type="ECO:0000256" key="5">
    <source>
        <dbReference type="ARBA" id="ARBA00022553"/>
    </source>
</evidence>
<dbReference type="EMBL" id="CP144914">
    <property type="protein sequence ID" value="WWD80847.1"/>
    <property type="molecule type" value="Genomic_DNA"/>
</dbReference>
<dbReference type="InterPro" id="IPR050398">
    <property type="entry name" value="HssS/ArlS-like"/>
</dbReference>
<keyword evidence="9 17" id="KW-0418">Kinase</keyword>
<keyword evidence="4" id="KW-1003">Cell membrane</keyword>
<dbReference type="PROSITE" id="PS50109">
    <property type="entry name" value="HIS_KIN"/>
    <property type="match status" value="1"/>
</dbReference>
<evidence type="ECO:0000256" key="13">
    <source>
        <dbReference type="ARBA" id="ARBA00023136"/>
    </source>
</evidence>
<feature type="domain" description="HAMP" evidence="16">
    <location>
        <begin position="83"/>
        <end position="135"/>
    </location>
</feature>
<organism evidence="17 18">
    <name type="scientific">Alkalicoccus halolimnae</name>
    <dbReference type="NCBI Taxonomy" id="1667239"/>
    <lineage>
        <taxon>Bacteria</taxon>
        <taxon>Bacillati</taxon>
        <taxon>Bacillota</taxon>
        <taxon>Bacilli</taxon>
        <taxon>Bacillales</taxon>
        <taxon>Bacillaceae</taxon>
        <taxon>Alkalicoccus</taxon>
    </lineage>
</organism>
<dbReference type="SMART" id="SM00387">
    <property type="entry name" value="HATPase_c"/>
    <property type="match status" value="1"/>
</dbReference>
<keyword evidence="12" id="KW-0902">Two-component regulatory system</keyword>
<dbReference type="GO" id="GO:0000155">
    <property type="term" value="F:phosphorelay sensor kinase activity"/>
    <property type="evidence" value="ECO:0007669"/>
    <property type="project" value="InterPro"/>
</dbReference>
<dbReference type="Gene3D" id="3.30.565.10">
    <property type="entry name" value="Histidine kinase-like ATPase, C-terminal domain"/>
    <property type="match status" value="1"/>
</dbReference>
<proteinExistence type="predicted"/>
<dbReference type="EC" id="2.7.13.3" evidence="3"/>
<feature type="domain" description="Histidine kinase" evidence="15">
    <location>
        <begin position="143"/>
        <end position="358"/>
    </location>
</feature>
<evidence type="ECO:0000256" key="1">
    <source>
        <dbReference type="ARBA" id="ARBA00000085"/>
    </source>
</evidence>
<evidence type="ECO:0000256" key="9">
    <source>
        <dbReference type="ARBA" id="ARBA00022777"/>
    </source>
</evidence>
<keyword evidence="18" id="KW-1185">Reference proteome</keyword>
<evidence type="ECO:0000313" key="18">
    <source>
        <dbReference type="Proteomes" id="UP000321816"/>
    </source>
</evidence>
<name>A0A5C7F608_9BACI</name>
<dbReference type="SUPFAM" id="SSF47384">
    <property type="entry name" value="Homodimeric domain of signal transducing histidine kinase"/>
    <property type="match status" value="1"/>
</dbReference>
<dbReference type="RefSeq" id="WP_187254490.1">
    <property type="nucleotide sequence ID" value="NZ_CP144914.1"/>
</dbReference>
<dbReference type="GO" id="GO:0005886">
    <property type="term" value="C:plasma membrane"/>
    <property type="evidence" value="ECO:0007669"/>
    <property type="project" value="UniProtKB-SubCell"/>
</dbReference>
<dbReference type="KEGG" id="ahal:FTX54_004615"/>
<dbReference type="GO" id="GO:0005524">
    <property type="term" value="F:ATP binding"/>
    <property type="evidence" value="ECO:0007669"/>
    <property type="project" value="UniProtKB-KW"/>
</dbReference>
<sequence length="370" mass="41837">MFRNRSFSSLTFQLTIVHTLIISFLVGLSSYFIYLTACNLVDQLPPGEGEGGVFFRERLAAVLWVVIPVVIAIGGFFHYYFSKKITMPLRQLGDSLEKLKAGKYEEEVRVTAFNEVGILSGHINELRERLKRNDEGRSKMLSDMAHDLRTPLSNISGYFEAMRDGVIKGDADLYASLHKESQRLIDMVEEVQEMSRWNEQTSEILQQKKEEDLKALLEEAGDLFRLKFADKQIPFDVTAEPYRTVIHKEGIQKAVINLLQNAYQYYEGTASVRLSGKAGSSYYEIILKTPGPALTDEDRQSMFDRFYRADSSRARSSGGTGLGLAIVKNIIEDQHYGKVEVTSEDKVHTFRIQLPDEKDGKVHGNKGGLS</sequence>
<keyword evidence="6" id="KW-0808">Transferase</keyword>
<evidence type="ECO:0000256" key="6">
    <source>
        <dbReference type="ARBA" id="ARBA00022679"/>
    </source>
</evidence>
<dbReference type="PRINTS" id="PR00344">
    <property type="entry name" value="BCTRLSENSOR"/>
</dbReference>
<dbReference type="CDD" id="cd06225">
    <property type="entry name" value="HAMP"/>
    <property type="match status" value="1"/>
</dbReference>
<evidence type="ECO:0000256" key="12">
    <source>
        <dbReference type="ARBA" id="ARBA00023012"/>
    </source>
</evidence>
<dbReference type="Pfam" id="PF02518">
    <property type="entry name" value="HATPase_c"/>
    <property type="match status" value="1"/>
</dbReference>
<dbReference type="AlphaFoldDB" id="A0A5C7F608"/>
<evidence type="ECO:0000256" key="11">
    <source>
        <dbReference type="ARBA" id="ARBA00022989"/>
    </source>
</evidence>
<dbReference type="Proteomes" id="UP000321816">
    <property type="component" value="Chromosome"/>
</dbReference>
<evidence type="ECO:0000256" key="10">
    <source>
        <dbReference type="ARBA" id="ARBA00022840"/>
    </source>
</evidence>
<comment type="subcellular location">
    <subcellularLocation>
        <location evidence="2">Cell membrane</location>
        <topology evidence="2">Multi-pass membrane protein</topology>
    </subcellularLocation>
</comment>
<dbReference type="PANTHER" id="PTHR45528:SF1">
    <property type="entry name" value="SENSOR HISTIDINE KINASE CPXA"/>
    <property type="match status" value="1"/>
</dbReference>
<keyword evidence="7 14" id="KW-0812">Transmembrane</keyword>
<dbReference type="SUPFAM" id="SSF55874">
    <property type="entry name" value="ATPase domain of HSP90 chaperone/DNA topoisomerase II/histidine kinase"/>
    <property type="match status" value="1"/>
</dbReference>
<keyword evidence="5" id="KW-0597">Phosphoprotein</keyword>
<comment type="catalytic activity">
    <reaction evidence="1">
        <text>ATP + protein L-histidine = ADP + protein N-phospho-L-histidine.</text>
        <dbReference type="EC" id="2.7.13.3"/>
    </reaction>
</comment>
<dbReference type="InterPro" id="IPR036097">
    <property type="entry name" value="HisK_dim/P_sf"/>
</dbReference>
<dbReference type="SMART" id="SM00388">
    <property type="entry name" value="HisKA"/>
    <property type="match status" value="1"/>
</dbReference>
<evidence type="ECO:0000256" key="7">
    <source>
        <dbReference type="ARBA" id="ARBA00022692"/>
    </source>
</evidence>
<dbReference type="PANTHER" id="PTHR45528">
    <property type="entry name" value="SENSOR HISTIDINE KINASE CPXA"/>
    <property type="match status" value="1"/>
</dbReference>
<keyword evidence="11 14" id="KW-1133">Transmembrane helix</keyword>
<protein>
    <recommendedName>
        <fullName evidence="3">histidine kinase</fullName>
        <ecNumber evidence="3">2.7.13.3</ecNumber>
    </recommendedName>
</protein>
<evidence type="ECO:0000256" key="8">
    <source>
        <dbReference type="ARBA" id="ARBA00022741"/>
    </source>
</evidence>
<reference evidence="17 18" key="1">
    <citation type="submission" date="2024-01" db="EMBL/GenBank/DDBJ databases">
        <title>Complete Genome Sequence of Alkalicoccus halolimnae BZ-SZ-XJ29T, a Moderately Halophilic Bacterium Isolated from a Salt Lake.</title>
        <authorList>
            <person name="Zhao B."/>
        </authorList>
    </citation>
    <scope>NUCLEOTIDE SEQUENCE [LARGE SCALE GENOMIC DNA]</scope>
    <source>
        <strain evidence="17 18">BZ-SZ-XJ29</strain>
    </source>
</reference>
<evidence type="ECO:0000256" key="2">
    <source>
        <dbReference type="ARBA" id="ARBA00004651"/>
    </source>
</evidence>
<keyword evidence="8" id="KW-0547">Nucleotide-binding</keyword>
<evidence type="ECO:0000256" key="4">
    <source>
        <dbReference type="ARBA" id="ARBA00022475"/>
    </source>
</evidence>
<evidence type="ECO:0000256" key="3">
    <source>
        <dbReference type="ARBA" id="ARBA00012438"/>
    </source>
</evidence>
<evidence type="ECO:0000259" key="15">
    <source>
        <dbReference type="PROSITE" id="PS50109"/>
    </source>
</evidence>
<gene>
    <name evidence="17" type="ORF">FTX54_004615</name>
</gene>
<accession>A0A5C7F608</accession>
<dbReference type="InterPro" id="IPR005467">
    <property type="entry name" value="His_kinase_dom"/>
</dbReference>
<feature type="transmembrane region" description="Helical" evidence="14">
    <location>
        <begin position="61"/>
        <end position="81"/>
    </location>
</feature>
<evidence type="ECO:0000256" key="14">
    <source>
        <dbReference type="SAM" id="Phobius"/>
    </source>
</evidence>
<dbReference type="InterPro" id="IPR003661">
    <property type="entry name" value="HisK_dim/P_dom"/>
</dbReference>
<evidence type="ECO:0000313" key="17">
    <source>
        <dbReference type="EMBL" id="WWD80847.1"/>
    </source>
</evidence>
<dbReference type="SUPFAM" id="SSF158472">
    <property type="entry name" value="HAMP domain-like"/>
    <property type="match status" value="1"/>
</dbReference>
<keyword evidence="13 14" id="KW-0472">Membrane</keyword>
<dbReference type="InterPro" id="IPR004358">
    <property type="entry name" value="Sig_transdc_His_kin-like_C"/>
</dbReference>
<dbReference type="InterPro" id="IPR003594">
    <property type="entry name" value="HATPase_dom"/>
</dbReference>
<dbReference type="InterPro" id="IPR003660">
    <property type="entry name" value="HAMP_dom"/>
</dbReference>
<keyword evidence="10" id="KW-0067">ATP-binding</keyword>
<feature type="transmembrane region" description="Helical" evidence="14">
    <location>
        <begin position="12"/>
        <end position="34"/>
    </location>
</feature>